<feature type="compositionally biased region" description="Basic and acidic residues" evidence="1">
    <location>
        <begin position="567"/>
        <end position="578"/>
    </location>
</feature>
<reference evidence="2" key="2">
    <citation type="submission" date="2020-04" db="EMBL/GenBank/DDBJ databases">
        <authorList>
            <person name="Santos R.A.C."/>
            <person name="Steenwyk J.L."/>
            <person name="Rivero-Menendez O."/>
            <person name="Mead M.E."/>
            <person name="Silva L.P."/>
            <person name="Bastos R.W."/>
            <person name="Alastruey-Izquierdo A."/>
            <person name="Goldman G.H."/>
            <person name="Rokas A."/>
        </authorList>
    </citation>
    <scope>NUCLEOTIDE SEQUENCE</scope>
    <source>
        <strain evidence="2">CNM-CM6805</strain>
    </source>
</reference>
<feature type="region of interest" description="Disordered" evidence="1">
    <location>
        <begin position="528"/>
        <end position="731"/>
    </location>
</feature>
<dbReference type="OrthoDB" id="4207369at2759"/>
<feature type="compositionally biased region" description="Polar residues" evidence="1">
    <location>
        <begin position="593"/>
        <end position="605"/>
    </location>
</feature>
<feature type="compositionally biased region" description="Low complexity" evidence="1">
    <location>
        <begin position="613"/>
        <end position="624"/>
    </location>
</feature>
<reference evidence="2" key="1">
    <citation type="journal article" date="2020" name="bioRxiv">
        <title>Genomic and phenotypic heterogeneity of clinical isolates of the human pathogens Aspergillus fumigatus, Aspergillus lentulus and Aspergillus fumigatiaffinis.</title>
        <authorList>
            <person name="dos Santos R.A.C."/>
            <person name="Steenwyk J.L."/>
            <person name="Rivero-Menendez O."/>
            <person name="Mead M.E."/>
            <person name="Silva L.P."/>
            <person name="Bastos R.W."/>
            <person name="Alastruey-Izquierdo A."/>
            <person name="Goldman G.H."/>
            <person name="Rokas A."/>
        </authorList>
    </citation>
    <scope>NUCLEOTIDE SEQUENCE</scope>
    <source>
        <strain evidence="2">CNM-CM6805</strain>
    </source>
</reference>
<gene>
    <name evidence="2" type="ORF">CNMCM6805_003272</name>
</gene>
<organism evidence="2 3">
    <name type="scientific">Aspergillus fumigatiaffinis</name>
    <dbReference type="NCBI Taxonomy" id="340414"/>
    <lineage>
        <taxon>Eukaryota</taxon>
        <taxon>Fungi</taxon>
        <taxon>Dikarya</taxon>
        <taxon>Ascomycota</taxon>
        <taxon>Pezizomycotina</taxon>
        <taxon>Eurotiomycetes</taxon>
        <taxon>Eurotiomycetidae</taxon>
        <taxon>Eurotiales</taxon>
        <taxon>Aspergillaceae</taxon>
        <taxon>Aspergillus</taxon>
        <taxon>Aspergillus subgen. Fumigati</taxon>
    </lineage>
</organism>
<feature type="compositionally biased region" description="Low complexity" evidence="1">
    <location>
        <begin position="466"/>
        <end position="479"/>
    </location>
</feature>
<sequence>MATSHDPSLQSGPLSRACVEEFPLPLFPPLPLLPETKVRSLIRSRLCAPIARAFAGLNLHSQLQNQDEKFSFTPIKAAAAPRLWDRKPSNAFLGRSKSRKVWKRFRSSFNSMKALQRLVSASHEDVDEDLFAEINMSRNLGFVRGVKRRCFGLEDESQSGSAVLRGRSFLETKWESEATGKRRKLPTNHADFNDPQTEAMDTDEEEEAGHAVADEDEPRDAATSIAEQDTDASFDSTPDTPTDSALFSANLHALHGKSVSADDCAGYIYDFEINATGDVAQPDPALDISVASLHTVTNIAPDAAVDTYMTDDRQDLLVQTAHSTTAAEVTSEQGLSVQQESTLVRSALRSSLGGEDAELLNNFLSKAKAARAAKAAAMTVQDVDTEQACQEVSDVPSPQARRALEELDANSPSPSKAQLSPVKASDPADSPDRDDQSRKSVDAREDENQAASPVRRSSRHRAAKVPPQTTTPTLRTLTLRRAKGTEFVFLQRTEAQELALATRRNTRHNKGDAVMPKYVLQALAEQSQKTNLDADDGKTADPGRKRTGAKKYVTWNEERLVQYQGEDNSKGGERKRNDVALNPTVKGTDKQKAASNRSTRSQTAKTGDDEEVATSTTAPPTAAPKARRVRRLGGSKSNSSPVAATDTKKTSLLPTLSTSSNVEKRKKLIPKRPSAVATGTPVSNKILPCGTTDDRSSSDSTSGSAPRIRSKNILKAHAGSTPMPRRIRSRP</sequence>
<evidence type="ECO:0000313" key="3">
    <source>
        <dbReference type="Proteomes" id="UP000653565"/>
    </source>
</evidence>
<feature type="region of interest" description="Disordered" evidence="1">
    <location>
        <begin position="406"/>
        <end position="479"/>
    </location>
</feature>
<keyword evidence="3" id="KW-1185">Reference proteome</keyword>
<feature type="compositionally biased region" description="Polar residues" evidence="1">
    <location>
        <begin position="225"/>
        <end position="241"/>
    </location>
</feature>
<comment type="caution">
    <text evidence="2">The sequence shown here is derived from an EMBL/GenBank/DDBJ whole genome shotgun (WGS) entry which is preliminary data.</text>
</comment>
<feature type="region of interest" description="Disordered" evidence="1">
    <location>
        <begin position="176"/>
        <end position="241"/>
    </location>
</feature>
<protein>
    <submittedName>
        <fullName evidence="2">Uncharacterized protein</fullName>
    </submittedName>
</protein>
<evidence type="ECO:0000256" key="1">
    <source>
        <dbReference type="SAM" id="MobiDB-lite"/>
    </source>
</evidence>
<feature type="compositionally biased region" description="Low complexity" evidence="1">
    <location>
        <begin position="650"/>
        <end position="660"/>
    </location>
</feature>
<feature type="compositionally biased region" description="Basic and acidic residues" evidence="1">
    <location>
        <begin position="430"/>
        <end position="447"/>
    </location>
</feature>
<name>A0A8H4EF04_9EURO</name>
<dbReference type="EMBL" id="JAAAPX010000191">
    <property type="protein sequence ID" value="KAF4227276.1"/>
    <property type="molecule type" value="Genomic_DNA"/>
</dbReference>
<feature type="compositionally biased region" description="Basic and acidic residues" evidence="1">
    <location>
        <begin position="535"/>
        <end position="544"/>
    </location>
</feature>
<dbReference type="AlphaFoldDB" id="A0A8H4EF04"/>
<accession>A0A8H4EF04</accession>
<dbReference type="Proteomes" id="UP000653565">
    <property type="component" value="Unassembled WGS sequence"/>
</dbReference>
<proteinExistence type="predicted"/>
<evidence type="ECO:0000313" key="2">
    <source>
        <dbReference type="EMBL" id="KAF4227276.1"/>
    </source>
</evidence>